<dbReference type="AlphaFoldDB" id="A0A0A8ZQ13"/>
<reference evidence="1" key="1">
    <citation type="submission" date="2014-09" db="EMBL/GenBank/DDBJ databases">
        <authorList>
            <person name="Magalhaes I.L.F."/>
            <person name="Oliveira U."/>
            <person name="Santos F.R."/>
            <person name="Vidigal T.H.D.A."/>
            <person name="Brescovit A.D."/>
            <person name="Santos A.J."/>
        </authorList>
    </citation>
    <scope>NUCLEOTIDE SEQUENCE</scope>
    <source>
        <tissue evidence="1">Shoot tissue taken approximately 20 cm above the soil surface</tissue>
    </source>
</reference>
<sequence>MMLYVQNGLVTEWFLRRRHRIHW</sequence>
<dbReference type="EMBL" id="GBRH01256406">
    <property type="protein sequence ID" value="JAD41489.1"/>
    <property type="molecule type" value="Transcribed_RNA"/>
</dbReference>
<accession>A0A0A8ZQ13</accession>
<evidence type="ECO:0000313" key="1">
    <source>
        <dbReference type="EMBL" id="JAD41489.1"/>
    </source>
</evidence>
<reference evidence="1" key="2">
    <citation type="journal article" date="2015" name="Data Brief">
        <title>Shoot transcriptome of the giant reed, Arundo donax.</title>
        <authorList>
            <person name="Barrero R.A."/>
            <person name="Guerrero F.D."/>
            <person name="Moolhuijzen P."/>
            <person name="Goolsby J.A."/>
            <person name="Tidwell J."/>
            <person name="Bellgard S.E."/>
            <person name="Bellgard M.I."/>
        </authorList>
    </citation>
    <scope>NUCLEOTIDE SEQUENCE</scope>
    <source>
        <tissue evidence="1">Shoot tissue taken approximately 20 cm above the soil surface</tissue>
    </source>
</reference>
<name>A0A0A8ZQ13_ARUDO</name>
<proteinExistence type="predicted"/>
<organism evidence="1">
    <name type="scientific">Arundo donax</name>
    <name type="common">Giant reed</name>
    <name type="synonym">Donax arundinaceus</name>
    <dbReference type="NCBI Taxonomy" id="35708"/>
    <lineage>
        <taxon>Eukaryota</taxon>
        <taxon>Viridiplantae</taxon>
        <taxon>Streptophyta</taxon>
        <taxon>Embryophyta</taxon>
        <taxon>Tracheophyta</taxon>
        <taxon>Spermatophyta</taxon>
        <taxon>Magnoliopsida</taxon>
        <taxon>Liliopsida</taxon>
        <taxon>Poales</taxon>
        <taxon>Poaceae</taxon>
        <taxon>PACMAD clade</taxon>
        <taxon>Arundinoideae</taxon>
        <taxon>Arundineae</taxon>
        <taxon>Arundo</taxon>
    </lineage>
</organism>
<protein>
    <submittedName>
        <fullName evidence="1">Uncharacterized protein</fullName>
    </submittedName>
</protein>